<evidence type="ECO:0000313" key="9">
    <source>
        <dbReference type="Proteomes" id="UP001374579"/>
    </source>
</evidence>
<evidence type="ECO:0000259" key="7">
    <source>
        <dbReference type="PROSITE" id="PS51760"/>
    </source>
</evidence>
<evidence type="ECO:0000313" key="8">
    <source>
        <dbReference type="EMBL" id="KAK7103320.1"/>
    </source>
</evidence>
<dbReference type="GO" id="GO:0000272">
    <property type="term" value="P:polysaccharide catabolic process"/>
    <property type="evidence" value="ECO:0007669"/>
    <property type="project" value="UniProtKB-KW"/>
</dbReference>
<keyword evidence="6" id="KW-0732">Signal</keyword>
<dbReference type="EMBL" id="JBAMIC010000008">
    <property type="protein sequence ID" value="KAK7103320.1"/>
    <property type="molecule type" value="Genomic_DNA"/>
</dbReference>
<evidence type="ECO:0000256" key="2">
    <source>
        <dbReference type="ARBA" id="ARBA00022737"/>
    </source>
</evidence>
<keyword evidence="2" id="KW-0677">Repeat</keyword>
<name>A0AAN9BCB2_9CAEN</name>
<evidence type="ECO:0000256" key="5">
    <source>
        <dbReference type="ARBA" id="ARBA00023326"/>
    </source>
</evidence>
<dbReference type="Pfam" id="PF00331">
    <property type="entry name" value="Glyco_hydro_10"/>
    <property type="match status" value="1"/>
</dbReference>
<evidence type="ECO:0000256" key="1">
    <source>
        <dbReference type="ARBA" id="ARBA00007495"/>
    </source>
</evidence>
<keyword evidence="9" id="KW-1185">Reference proteome</keyword>
<comment type="similarity">
    <text evidence="1">Belongs to the glycosyl hydrolase 10 (cellulase F) family.</text>
</comment>
<keyword evidence="3" id="KW-0378">Hydrolase</keyword>
<dbReference type="Gene3D" id="3.20.20.80">
    <property type="entry name" value="Glycosidases"/>
    <property type="match status" value="1"/>
</dbReference>
<dbReference type="Proteomes" id="UP001374579">
    <property type="component" value="Unassembled WGS sequence"/>
</dbReference>
<protein>
    <recommendedName>
        <fullName evidence="7">GH10 domain-containing protein</fullName>
    </recommendedName>
</protein>
<accession>A0AAN9BCB2</accession>
<feature type="chain" id="PRO_5043036302" description="GH10 domain-containing protein" evidence="6">
    <location>
        <begin position="22"/>
        <end position="568"/>
    </location>
</feature>
<dbReference type="InterPro" id="IPR017853">
    <property type="entry name" value="GH"/>
</dbReference>
<dbReference type="PANTHER" id="PTHR31490">
    <property type="entry name" value="GLYCOSYL HYDROLASE"/>
    <property type="match status" value="1"/>
</dbReference>
<evidence type="ECO:0000256" key="3">
    <source>
        <dbReference type="ARBA" id="ARBA00022801"/>
    </source>
</evidence>
<dbReference type="SMART" id="SM00633">
    <property type="entry name" value="Glyco_10"/>
    <property type="match status" value="1"/>
</dbReference>
<dbReference type="InterPro" id="IPR044846">
    <property type="entry name" value="GH10"/>
</dbReference>
<reference evidence="8 9" key="1">
    <citation type="submission" date="2024-02" db="EMBL/GenBank/DDBJ databases">
        <title>Chromosome-scale genome assembly of the rough periwinkle Littorina saxatilis.</title>
        <authorList>
            <person name="De Jode A."/>
            <person name="Faria R."/>
            <person name="Formenti G."/>
            <person name="Sims Y."/>
            <person name="Smith T.P."/>
            <person name="Tracey A."/>
            <person name="Wood J.M.D."/>
            <person name="Zagrodzka Z.B."/>
            <person name="Johannesson K."/>
            <person name="Butlin R.K."/>
            <person name="Leder E.H."/>
        </authorList>
    </citation>
    <scope>NUCLEOTIDE SEQUENCE [LARGE SCALE GENOMIC DNA]</scope>
    <source>
        <strain evidence="8">Snail1</strain>
        <tissue evidence="8">Muscle</tissue>
    </source>
</reference>
<feature type="domain" description="GH10" evidence="7">
    <location>
        <begin position="203"/>
        <end position="506"/>
    </location>
</feature>
<gene>
    <name evidence="8" type="ORF">V1264_018245</name>
</gene>
<dbReference type="InterPro" id="IPR003305">
    <property type="entry name" value="CenC_carb-bd"/>
</dbReference>
<keyword evidence="4" id="KW-0119">Carbohydrate metabolism</keyword>
<dbReference type="PRINTS" id="PR00134">
    <property type="entry name" value="GLHYDRLASE10"/>
</dbReference>
<dbReference type="InterPro" id="IPR008979">
    <property type="entry name" value="Galactose-bd-like_sf"/>
</dbReference>
<dbReference type="PANTHER" id="PTHR31490:SF1">
    <property type="entry name" value="ENDO-1,4-BETA-XYLANASE 1"/>
    <property type="match status" value="1"/>
</dbReference>
<sequence length="568" mass="64612">MATAVHRLFWLVSVLVNVCSGGELLHNGDLESLDSWVCYKVHCEITTDHHCGHHSLKASQRSSDGSGPGQSFNATQGWLYMVTAWVKLLNDVPGKLGQPLSLMADYTFTDGHRHYDGVVDYPLAQKADGWIQLQAAFKAPNRAIKAAHMTIRGPDAAVDFLLDCASITNIWHGSGWRASADKVIHDVRQSDVNIHVTTQGKLDKSNVQIQVLQKKKSFPIGTVVNAWHYDDQKQSRYRSFIHDHFNWAVHESTMKWKHIEPFEGRYHFELPLRVLGALKKNGLKVRGHNLIWSTNVAVQDWVKHLSGDHLRNAVEHHITQTMNQTRGKLEHWDVNNENLQGQWYQERLNDFNFELTPFRIAHHNDPHVKLFLNDYNIVAHGKMTGAYVAQAERLKKANVGLYGLGVQCHFYNEEAPDPDLIKIRLDMLAKTGLPVWVTEFNIVAADENKRAEFVETAMRAFYGHPVVEGILLWGFWDQSHSRGPHAALVKGDNLEMTAAGHRFLDLWENQWMTDETRVLSKSGSQFTVRGFHGDYEVHVRYQGKDLGNLKQTFTLGETSHTVNINVHV</sequence>
<dbReference type="SUPFAM" id="SSF51445">
    <property type="entry name" value="(Trans)glycosidases"/>
    <property type="match status" value="1"/>
</dbReference>
<feature type="signal peptide" evidence="6">
    <location>
        <begin position="1"/>
        <end position="21"/>
    </location>
</feature>
<organism evidence="8 9">
    <name type="scientific">Littorina saxatilis</name>
    <dbReference type="NCBI Taxonomy" id="31220"/>
    <lineage>
        <taxon>Eukaryota</taxon>
        <taxon>Metazoa</taxon>
        <taxon>Spiralia</taxon>
        <taxon>Lophotrochozoa</taxon>
        <taxon>Mollusca</taxon>
        <taxon>Gastropoda</taxon>
        <taxon>Caenogastropoda</taxon>
        <taxon>Littorinimorpha</taxon>
        <taxon>Littorinoidea</taxon>
        <taxon>Littorinidae</taxon>
        <taxon>Littorina</taxon>
    </lineage>
</organism>
<keyword evidence="5" id="KW-0624">Polysaccharide degradation</keyword>
<dbReference type="Pfam" id="PF02018">
    <property type="entry name" value="CBM_4_9"/>
    <property type="match status" value="1"/>
</dbReference>
<dbReference type="SUPFAM" id="SSF49785">
    <property type="entry name" value="Galactose-binding domain-like"/>
    <property type="match status" value="1"/>
</dbReference>
<proteinExistence type="inferred from homology"/>
<dbReference type="InterPro" id="IPR001000">
    <property type="entry name" value="GH10_dom"/>
</dbReference>
<dbReference type="PROSITE" id="PS51760">
    <property type="entry name" value="GH10_2"/>
    <property type="match status" value="1"/>
</dbReference>
<dbReference type="Gene3D" id="2.60.120.260">
    <property type="entry name" value="Galactose-binding domain-like"/>
    <property type="match status" value="1"/>
</dbReference>
<comment type="caution">
    <text evidence="8">The sequence shown here is derived from an EMBL/GenBank/DDBJ whole genome shotgun (WGS) entry which is preliminary data.</text>
</comment>
<dbReference type="GO" id="GO:0031176">
    <property type="term" value="F:endo-1,4-beta-xylanase activity"/>
    <property type="evidence" value="ECO:0007669"/>
    <property type="project" value="UniProtKB-ARBA"/>
</dbReference>
<dbReference type="AlphaFoldDB" id="A0AAN9BCB2"/>
<evidence type="ECO:0000256" key="4">
    <source>
        <dbReference type="ARBA" id="ARBA00023277"/>
    </source>
</evidence>
<evidence type="ECO:0000256" key="6">
    <source>
        <dbReference type="SAM" id="SignalP"/>
    </source>
</evidence>